<protein>
    <submittedName>
        <fullName evidence="5">Uncharacterized protein</fullName>
    </submittedName>
</protein>
<sequence>MVKCLVKTAQTVRILSKDEKTRILLCTGAIMEEMAKRLLSTSRTKFEPKHANNLANDFACFANYATSTL</sequence>
<dbReference type="AlphaFoldDB" id="A0A4U5N462"/>
<evidence type="ECO:0000256" key="1">
    <source>
        <dbReference type="ARBA" id="ARBA00004496"/>
    </source>
</evidence>
<evidence type="ECO:0000313" key="6">
    <source>
        <dbReference type="Proteomes" id="UP000298663"/>
    </source>
</evidence>
<comment type="caution">
    <text evidence="5">The sequence shown here is derived from an EMBL/GenBank/DDBJ whole genome shotgun (WGS) entry which is preliminary data.</text>
</comment>
<evidence type="ECO:0000313" key="5">
    <source>
        <dbReference type="EMBL" id="TKR77110.1"/>
    </source>
</evidence>
<dbReference type="PANTHER" id="PTHR13200">
    <property type="entry name" value="EEF1A LYSINE METHYLTRANSFERASE 1"/>
    <property type="match status" value="1"/>
</dbReference>
<reference evidence="5 6" key="1">
    <citation type="journal article" date="2015" name="Genome Biol.">
        <title>Comparative genomics of Steinernema reveals deeply conserved gene regulatory networks.</title>
        <authorList>
            <person name="Dillman A.R."/>
            <person name="Macchietto M."/>
            <person name="Porter C.F."/>
            <person name="Rogers A."/>
            <person name="Williams B."/>
            <person name="Antoshechkin I."/>
            <person name="Lee M.M."/>
            <person name="Goodwin Z."/>
            <person name="Lu X."/>
            <person name="Lewis E.E."/>
            <person name="Goodrich-Blair H."/>
            <person name="Stock S.P."/>
            <person name="Adams B.J."/>
            <person name="Sternberg P.W."/>
            <person name="Mortazavi A."/>
        </authorList>
    </citation>
    <scope>NUCLEOTIDE SEQUENCE [LARGE SCALE GENOMIC DNA]</scope>
    <source>
        <strain evidence="5 6">ALL</strain>
    </source>
</reference>
<evidence type="ECO:0000256" key="3">
    <source>
        <dbReference type="ARBA" id="ARBA00022603"/>
    </source>
</evidence>
<dbReference type="OrthoDB" id="206354at2759"/>
<dbReference type="Proteomes" id="UP000298663">
    <property type="component" value="Unassembled WGS sequence"/>
</dbReference>
<keyword evidence="3" id="KW-0489">Methyltransferase</keyword>
<comment type="subcellular location">
    <subcellularLocation>
        <location evidence="1">Cytoplasm</location>
    </subcellularLocation>
</comment>
<dbReference type="Pfam" id="PF10237">
    <property type="entry name" value="N6-adenineMlase"/>
    <property type="match status" value="1"/>
</dbReference>
<evidence type="ECO:0000256" key="4">
    <source>
        <dbReference type="ARBA" id="ARBA00022679"/>
    </source>
</evidence>
<accession>A0A4U5N462</accession>
<dbReference type="EMBL" id="AZBU02000005">
    <property type="protein sequence ID" value="TKR77110.1"/>
    <property type="molecule type" value="Genomic_DNA"/>
</dbReference>
<dbReference type="GO" id="GO:0016279">
    <property type="term" value="F:protein-lysine N-methyltransferase activity"/>
    <property type="evidence" value="ECO:0007669"/>
    <property type="project" value="InterPro"/>
</dbReference>
<gene>
    <name evidence="5" type="ORF">L596_018141</name>
</gene>
<dbReference type="PANTHER" id="PTHR13200:SF0">
    <property type="entry name" value="EEF1A LYSINE METHYLTRANSFERASE 1"/>
    <property type="match status" value="1"/>
</dbReference>
<keyword evidence="4" id="KW-0808">Transferase</keyword>
<organism evidence="5 6">
    <name type="scientific">Steinernema carpocapsae</name>
    <name type="common">Entomopathogenic nematode</name>
    <dbReference type="NCBI Taxonomy" id="34508"/>
    <lineage>
        <taxon>Eukaryota</taxon>
        <taxon>Metazoa</taxon>
        <taxon>Ecdysozoa</taxon>
        <taxon>Nematoda</taxon>
        <taxon>Chromadorea</taxon>
        <taxon>Rhabditida</taxon>
        <taxon>Tylenchina</taxon>
        <taxon>Panagrolaimomorpha</taxon>
        <taxon>Strongyloidoidea</taxon>
        <taxon>Steinernematidae</taxon>
        <taxon>Steinernema</taxon>
    </lineage>
</organism>
<dbReference type="InterPro" id="IPR041370">
    <property type="entry name" value="Mlase_EEF1AKMT1/ZCCHC4"/>
</dbReference>
<evidence type="ECO:0000256" key="2">
    <source>
        <dbReference type="ARBA" id="ARBA00022490"/>
    </source>
</evidence>
<name>A0A4U5N462_STECR</name>
<keyword evidence="6" id="KW-1185">Reference proteome</keyword>
<keyword evidence="2" id="KW-0963">Cytoplasm</keyword>
<dbReference type="InterPro" id="IPR019369">
    <property type="entry name" value="Efm5/EEF1AKMT1"/>
</dbReference>
<proteinExistence type="predicted"/>
<reference evidence="5 6" key="2">
    <citation type="journal article" date="2019" name="G3 (Bethesda)">
        <title>Hybrid Assembly of the Genome of the Entomopathogenic Nematode Steinernema carpocapsae Identifies the X-Chromosome.</title>
        <authorList>
            <person name="Serra L."/>
            <person name="Macchietto M."/>
            <person name="Macias-Munoz A."/>
            <person name="McGill C.J."/>
            <person name="Rodriguez I.M."/>
            <person name="Rodriguez B."/>
            <person name="Murad R."/>
            <person name="Mortazavi A."/>
        </authorList>
    </citation>
    <scope>NUCLEOTIDE SEQUENCE [LARGE SCALE GENOMIC DNA]</scope>
    <source>
        <strain evidence="5 6">ALL</strain>
    </source>
</reference>
<dbReference type="GO" id="GO:0005737">
    <property type="term" value="C:cytoplasm"/>
    <property type="evidence" value="ECO:0007669"/>
    <property type="project" value="UniProtKB-SubCell"/>
</dbReference>
<dbReference type="GO" id="GO:0032259">
    <property type="term" value="P:methylation"/>
    <property type="evidence" value="ECO:0007669"/>
    <property type="project" value="UniProtKB-KW"/>
</dbReference>